<protein>
    <submittedName>
        <fullName evidence="2">Uncharacterized protein</fullName>
    </submittedName>
</protein>
<name>A0A4Y3RK85_9ACTN</name>
<feature type="compositionally biased region" description="Basic and acidic residues" evidence="1">
    <location>
        <begin position="89"/>
        <end position="98"/>
    </location>
</feature>
<gene>
    <name evidence="2" type="ORF">SGA01_29630</name>
</gene>
<comment type="caution">
    <text evidence="2">The sequence shown here is derived from an EMBL/GenBank/DDBJ whole genome shotgun (WGS) entry which is preliminary data.</text>
</comment>
<sequence length="114" mass="12530">MEPLGARSLTDALAYNVLLVGALAAYKQEQGIVPDLLRRHLQSPDPDRFVTQEALDLVSGLMGRPATTDGPEPPWHFHGRDIAERGVAHEPGRLRRSEQQALQSLGPCSPLSQW</sequence>
<evidence type="ECO:0000313" key="2">
    <source>
        <dbReference type="EMBL" id="GEB57358.1"/>
    </source>
</evidence>
<evidence type="ECO:0000313" key="3">
    <source>
        <dbReference type="Proteomes" id="UP000315226"/>
    </source>
</evidence>
<keyword evidence="3" id="KW-1185">Reference proteome</keyword>
<dbReference type="Proteomes" id="UP000315226">
    <property type="component" value="Unassembled WGS sequence"/>
</dbReference>
<evidence type="ECO:0000256" key="1">
    <source>
        <dbReference type="SAM" id="MobiDB-lite"/>
    </source>
</evidence>
<dbReference type="EMBL" id="BJMN01000017">
    <property type="protein sequence ID" value="GEB57358.1"/>
    <property type="molecule type" value="Genomic_DNA"/>
</dbReference>
<reference evidence="2 3" key="1">
    <citation type="submission" date="2019-06" db="EMBL/GenBank/DDBJ databases">
        <title>Whole genome shotgun sequence of Streptomyces gardneri NBRC 12865.</title>
        <authorList>
            <person name="Hosoyama A."/>
            <person name="Uohara A."/>
            <person name="Ohji S."/>
            <person name="Ichikawa N."/>
        </authorList>
    </citation>
    <scope>NUCLEOTIDE SEQUENCE [LARGE SCALE GENOMIC DNA]</scope>
    <source>
        <strain evidence="2 3">NBRC 12865</strain>
    </source>
</reference>
<dbReference type="AlphaFoldDB" id="A0A4Y3RK85"/>
<feature type="region of interest" description="Disordered" evidence="1">
    <location>
        <begin position="89"/>
        <end position="114"/>
    </location>
</feature>
<proteinExistence type="predicted"/>
<dbReference type="RefSeq" id="WP_141296922.1">
    <property type="nucleotide sequence ID" value="NZ_BJMN01000017.1"/>
</dbReference>
<accession>A0A4Y3RK85</accession>
<dbReference type="OrthoDB" id="4181956at2"/>
<organism evidence="2 3">
    <name type="scientific">Streptomyces gardneri</name>
    <dbReference type="NCBI Taxonomy" id="66892"/>
    <lineage>
        <taxon>Bacteria</taxon>
        <taxon>Bacillati</taxon>
        <taxon>Actinomycetota</taxon>
        <taxon>Actinomycetes</taxon>
        <taxon>Kitasatosporales</taxon>
        <taxon>Streptomycetaceae</taxon>
        <taxon>Streptomyces</taxon>
    </lineage>
</organism>